<keyword evidence="1" id="KW-0472">Membrane</keyword>
<gene>
    <name evidence="2" type="ordered locus">MA_3106</name>
</gene>
<dbReference type="EMBL" id="AE010299">
    <property type="protein sequence ID" value="AAM06479.1"/>
    <property type="molecule type" value="Genomic_DNA"/>
</dbReference>
<keyword evidence="1" id="KW-0812">Transmembrane</keyword>
<dbReference type="InParanoid" id="Q8TLD0"/>
<keyword evidence="3" id="KW-1185">Reference proteome</keyword>
<reference evidence="2 3" key="1">
    <citation type="journal article" date="2002" name="Genome Res.">
        <title>The genome of Methanosarcina acetivorans reveals extensive metabolic and physiological diversity.</title>
        <authorList>
            <person name="Galagan J.E."/>
            <person name="Nusbaum C."/>
            <person name="Roy A."/>
            <person name="Endrizzi M.G."/>
            <person name="Macdonald P."/>
            <person name="FitzHugh W."/>
            <person name="Calvo S."/>
            <person name="Engels R."/>
            <person name="Smirnov S."/>
            <person name="Atnoor D."/>
            <person name="Brown A."/>
            <person name="Allen N."/>
            <person name="Naylor J."/>
            <person name="Stange-Thomann N."/>
            <person name="DeArellano K."/>
            <person name="Johnson R."/>
            <person name="Linton L."/>
            <person name="McEwan P."/>
            <person name="McKernan K."/>
            <person name="Talamas J."/>
            <person name="Tirrell A."/>
            <person name="Ye W."/>
            <person name="Zimmer A."/>
            <person name="Barber R.D."/>
            <person name="Cann I."/>
            <person name="Graham D.E."/>
            <person name="Grahame D.A."/>
            <person name="Guss A."/>
            <person name="Hedderich R."/>
            <person name="Ingram-Smith C."/>
            <person name="Kuettner C.H."/>
            <person name="Krzycki J.A."/>
            <person name="Leigh J.A."/>
            <person name="Li W."/>
            <person name="Liu J."/>
            <person name="Mukhopadhyay B."/>
            <person name="Reeve J.N."/>
            <person name="Smith K."/>
            <person name="Springer T.A."/>
            <person name="Umayam L.A."/>
            <person name="White O."/>
            <person name="White R.H."/>
            <person name="de Macario E.C."/>
            <person name="Ferry J.G."/>
            <person name="Jarrell K.F."/>
            <person name="Jing H."/>
            <person name="Macario A.J.L."/>
            <person name="Paulsen I."/>
            <person name="Pritchett M."/>
            <person name="Sowers K.R."/>
            <person name="Swanson R.V."/>
            <person name="Zinder S.H."/>
            <person name="Lander E."/>
            <person name="Metcalf W.W."/>
            <person name="Birren B."/>
        </authorList>
    </citation>
    <scope>NUCLEOTIDE SEQUENCE [LARGE SCALE GENOMIC DNA]</scope>
    <source>
        <strain evidence="3">ATCC 35395 / DSM 2834 / JCM 12185 / C2A</strain>
    </source>
</reference>
<dbReference type="EnsemblBacteria" id="AAM06479">
    <property type="protein sequence ID" value="AAM06479"/>
    <property type="gene ID" value="MA_3106"/>
</dbReference>
<protein>
    <submittedName>
        <fullName evidence="2">Uncharacterized protein</fullName>
    </submittedName>
</protein>
<feature type="transmembrane region" description="Helical" evidence="1">
    <location>
        <begin position="21"/>
        <end position="41"/>
    </location>
</feature>
<proteinExistence type="predicted"/>
<dbReference type="AlphaFoldDB" id="Q8TLD0"/>
<dbReference type="KEGG" id="mac:MA_3106"/>
<keyword evidence="1" id="KW-1133">Transmembrane helix</keyword>
<evidence type="ECO:0000313" key="3">
    <source>
        <dbReference type="Proteomes" id="UP000002487"/>
    </source>
</evidence>
<evidence type="ECO:0000313" key="2">
    <source>
        <dbReference type="EMBL" id="AAM06479.1"/>
    </source>
</evidence>
<dbReference type="STRING" id="188937.MA_3106"/>
<sequence length="74" mass="8825">MKSTLRSLEKRYFSYREVKKKLTNLPTFAQFIIFLLFSFLFSSLPFPFPDPYLFFFLSSFSQKVGTKLTKSVNY</sequence>
<evidence type="ECO:0000256" key="1">
    <source>
        <dbReference type="SAM" id="Phobius"/>
    </source>
</evidence>
<accession>Q8TLD0</accession>
<name>Q8TLD0_METAC</name>
<dbReference type="HOGENOM" id="CLU_2678859_0_0_2"/>
<dbReference type="Proteomes" id="UP000002487">
    <property type="component" value="Chromosome"/>
</dbReference>
<organism evidence="2 3">
    <name type="scientific">Methanosarcina acetivorans (strain ATCC 35395 / DSM 2834 / JCM 12185 / C2A)</name>
    <dbReference type="NCBI Taxonomy" id="188937"/>
    <lineage>
        <taxon>Archaea</taxon>
        <taxon>Methanobacteriati</taxon>
        <taxon>Methanobacteriota</taxon>
        <taxon>Stenosarchaea group</taxon>
        <taxon>Methanomicrobia</taxon>
        <taxon>Methanosarcinales</taxon>
        <taxon>Methanosarcinaceae</taxon>
        <taxon>Methanosarcina</taxon>
    </lineage>
</organism>